<organism evidence="15 16">
    <name type="scientific">Deinococcus metalli</name>
    <dbReference type="NCBI Taxonomy" id="1141878"/>
    <lineage>
        <taxon>Bacteria</taxon>
        <taxon>Thermotogati</taxon>
        <taxon>Deinococcota</taxon>
        <taxon>Deinococci</taxon>
        <taxon>Deinococcales</taxon>
        <taxon>Deinococcaceae</taxon>
        <taxon>Deinococcus</taxon>
    </lineage>
</organism>
<dbReference type="GO" id="GO:0000155">
    <property type="term" value="F:phosphorelay sensor kinase activity"/>
    <property type="evidence" value="ECO:0007669"/>
    <property type="project" value="InterPro"/>
</dbReference>
<comment type="caution">
    <text evidence="15">The sequence shown here is derived from an EMBL/GenBank/DDBJ whole genome shotgun (WGS) entry which is preliminary data.</text>
</comment>
<keyword evidence="8 11" id="KW-1133">Transmembrane helix</keyword>
<dbReference type="Pfam" id="PF00512">
    <property type="entry name" value="HisKA"/>
    <property type="match status" value="1"/>
</dbReference>
<feature type="transmembrane region" description="Helical" evidence="11">
    <location>
        <begin position="12"/>
        <end position="30"/>
    </location>
</feature>
<dbReference type="EMBL" id="JACHFK010000013">
    <property type="protein sequence ID" value="MBB5378458.1"/>
    <property type="molecule type" value="Genomic_DNA"/>
</dbReference>
<dbReference type="GO" id="GO:0005886">
    <property type="term" value="C:plasma membrane"/>
    <property type="evidence" value="ECO:0007669"/>
    <property type="project" value="TreeGrafter"/>
</dbReference>
<evidence type="ECO:0000313" key="17">
    <source>
        <dbReference type="Proteomes" id="UP000619376"/>
    </source>
</evidence>
<evidence type="ECO:0000256" key="8">
    <source>
        <dbReference type="ARBA" id="ARBA00022989"/>
    </source>
</evidence>
<comment type="catalytic activity">
    <reaction evidence="1">
        <text>ATP + protein L-histidine = ADP + protein N-phospho-L-histidine.</text>
        <dbReference type="EC" id="2.7.13.3"/>
    </reaction>
</comment>
<dbReference type="SMART" id="SM00304">
    <property type="entry name" value="HAMP"/>
    <property type="match status" value="1"/>
</dbReference>
<dbReference type="InterPro" id="IPR003661">
    <property type="entry name" value="HisK_dim/P_dom"/>
</dbReference>
<dbReference type="PANTHER" id="PTHR45436:SF5">
    <property type="entry name" value="SENSOR HISTIDINE KINASE TRCS"/>
    <property type="match status" value="1"/>
</dbReference>
<dbReference type="EMBL" id="BNAJ01000012">
    <property type="protein sequence ID" value="GHF57860.1"/>
    <property type="molecule type" value="Genomic_DNA"/>
</dbReference>
<dbReference type="PROSITE" id="PS50109">
    <property type="entry name" value="HIS_KIN"/>
    <property type="match status" value="1"/>
</dbReference>
<dbReference type="PRINTS" id="PR00344">
    <property type="entry name" value="BCTRLSENSOR"/>
</dbReference>
<dbReference type="CDD" id="cd06225">
    <property type="entry name" value="HAMP"/>
    <property type="match status" value="1"/>
</dbReference>
<dbReference type="SUPFAM" id="SSF47384">
    <property type="entry name" value="Homodimeric domain of signal transducing histidine kinase"/>
    <property type="match status" value="1"/>
</dbReference>
<evidence type="ECO:0000256" key="2">
    <source>
        <dbReference type="ARBA" id="ARBA00004370"/>
    </source>
</evidence>
<dbReference type="SUPFAM" id="SSF55874">
    <property type="entry name" value="ATPase domain of HSP90 chaperone/DNA topoisomerase II/histidine kinase"/>
    <property type="match status" value="1"/>
</dbReference>
<keyword evidence="9" id="KW-0902">Two-component regulatory system</keyword>
<evidence type="ECO:0000256" key="3">
    <source>
        <dbReference type="ARBA" id="ARBA00012438"/>
    </source>
</evidence>
<evidence type="ECO:0000313" key="16">
    <source>
        <dbReference type="Proteomes" id="UP000539473"/>
    </source>
</evidence>
<keyword evidence="5" id="KW-0808">Transferase</keyword>
<dbReference type="InterPro" id="IPR003594">
    <property type="entry name" value="HATPase_dom"/>
</dbReference>
<evidence type="ECO:0000256" key="5">
    <source>
        <dbReference type="ARBA" id="ARBA00022679"/>
    </source>
</evidence>
<dbReference type="InterPro" id="IPR005467">
    <property type="entry name" value="His_kinase_dom"/>
</dbReference>
<keyword evidence="6 11" id="KW-0812">Transmembrane</keyword>
<protein>
    <recommendedName>
        <fullName evidence="3">histidine kinase</fullName>
        <ecNumber evidence="3">2.7.13.3</ecNumber>
    </recommendedName>
</protein>
<reference evidence="14" key="4">
    <citation type="submission" date="2024-05" db="EMBL/GenBank/DDBJ databases">
        <authorList>
            <person name="Sun Q."/>
            <person name="Zhou Y."/>
        </authorList>
    </citation>
    <scope>NUCLEOTIDE SEQUENCE</scope>
    <source>
        <strain evidence="14">CGMCC 1.18437</strain>
    </source>
</reference>
<dbReference type="Proteomes" id="UP000539473">
    <property type="component" value="Unassembled WGS sequence"/>
</dbReference>
<keyword evidence="4" id="KW-0597">Phosphoprotein</keyword>
<gene>
    <name evidence="14" type="ORF">GCM10017781_37580</name>
    <name evidence="15" type="ORF">HNQ07_003965</name>
</gene>
<dbReference type="EC" id="2.7.13.3" evidence="3"/>
<evidence type="ECO:0000256" key="6">
    <source>
        <dbReference type="ARBA" id="ARBA00022692"/>
    </source>
</evidence>
<dbReference type="SMART" id="SM00387">
    <property type="entry name" value="HATPase_c"/>
    <property type="match status" value="1"/>
</dbReference>
<evidence type="ECO:0000259" key="12">
    <source>
        <dbReference type="PROSITE" id="PS50109"/>
    </source>
</evidence>
<dbReference type="PANTHER" id="PTHR45436">
    <property type="entry name" value="SENSOR HISTIDINE KINASE YKOH"/>
    <property type="match status" value="1"/>
</dbReference>
<dbReference type="SUPFAM" id="SSF158472">
    <property type="entry name" value="HAMP domain-like"/>
    <property type="match status" value="1"/>
</dbReference>
<evidence type="ECO:0000259" key="13">
    <source>
        <dbReference type="PROSITE" id="PS50885"/>
    </source>
</evidence>
<evidence type="ECO:0000256" key="7">
    <source>
        <dbReference type="ARBA" id="ARBA00022777"/>
    </source>
</evidence>
<reference evidence="15 16" key="3">
    <citation type="submission" date="2020-08" db="EMBL/GenBank/DDBJ databases">
        <title>Genomic Encyclopedia of Type Strains, Phase IV (KMG-IV): sequencing the most valuable type-strain genomes for metagenomic binning, comparative biology and taxonomic classification.</title>
        <authorList>
            <person name="Goeker M."/>
        </authorList>
    </citation>
    <scope>NUCLEOTIDE SEQUENCE [LARGE SCALE GENOMIC DNA]</scope>
    <source>
        <strain evidence="15 16">DSM 27521</strain>
    </source>
</reference>
<dbReference type="InterPro" id="IPR004358">
    <property type="entry name" value="Sig_transdc_His_kin-like_C"/>
</dbReference>
<evidence type="ECO:0000313" key="15">
    <source>
        <dbReference type="EMBL" id="MBB5378458.1"/>
    </source>
</evidence>
<feature type="domain" description="HAMP" evidence="13">
    <location>
        <begin position="165"/>
        <end position="219"/>
    </location>
</feature>
<keyword evidence="17" id="KW-1185">Reference proteome</keyword>
<evidence type="ECO:0000313" key="14">
    <source>
        <dbReference type="EMBL" id="GHF57860.1"/>
    </source>
</evidence>
<name>A0A7W8KJT0_9DEIO</name>
<dbReference type="RefSeq" id="WP_184114986.1">
    <property type="nucleotide sequence ID" value="NZ_BNAJ01000012.1"/>
</dbReference>
<dbReference type="Gene3D" id="1.10.287.130">
    <property type="match status" value="1"/>
</dbReference>
<reference evidence="17" key="2">
    <citation type="journal article" date="2019" name="Int. J. Syst. Evol. Microbiol.">
        <title>The Global Catalogue of Microorganisms (GCM) 10K type strain sequencing project: providing services to taxonomists for standard genome sequencing and annotation.</title>
        <authorList>
            <consortium name="The Broad Institute Genomics Platform"/>
            <consortium name="The Broad Institute Genome Sequencing Center for Infectious Disease"/>
            <person name="Wu L."/>
            <person name="Ma J."/>
        </authorList>
    </citation>
    <scope>NUCLEOTIDE SEQUENCE [LARGE SCALE GENOMIC DNA]</scope>
    <source>
        <strain evidence="17">CGMCC 1.18437</strain>
    </source>
</reference>
<dbReference type="PROSITE" id="PS50885">
    <property type="entry name" value="HAMP"/>
    <property type="match status" value="1"/>
</dbReference>
<proteinExistence type="predicted"/>
<sequence>MNLRWRLTLYSALVSTVIVLLSALLIFVSLRSSLTAGLDASLREGATVAATQLAGDVGSPIGGDAAGAPVQGQLPGVTALRVYSPSGVLVDQLGAARTHPPLRAGYVTVGVERTFTLRLPAGGWVQATRSEAEVRATLNRSVRVLTLGLLPLLLFGVVAGYLLADRALRPVDDVARLAASIAASGRYAERLPPVPGQDEMARLTSTVNAMLERLGSTIEREKAFALAAAHELRTPLTVLQGRADLSLERPRSPEHYVRSLRAVRESAAEMLRAIESLLALARSHGTAPLQPVDLAEVVTQVVAAQWPAATSRGQRIHLAPDSVLVPADVGTLELAVSNLLRNALTYGREGGEIWVQSTRDGRGARIEVSDDGPGLPPGELERVVQPFQRGHGQQAVRGAGLGLALVRAVAEQHHAEFSLAVRPGGGLSASLSFPEAGLDPGSTVTRPLS</sequence>
<dbReference type="Pfam" id="PF02518">
    <property type="entry name" value="HATPase_c"/>
    <property type="match status" value="1"/>
</dbReference>
<dbReference type="CDD" id="cd00082">
    <property type="entry name" value="HisKA"/>
    <property type="match status" value="1"/>
</dbReference>
<dbReference type="InterPro" id="IPR050428">
    <property type="entry name" value="TCS_sensor_his_kinase"/>
</dbReference>
<dbReference type="SMART" id="SM00388">
    <property type="entry name" value="HisKA"/>
    <property type="match status" value="1"/>
</dbReference>
<evidence type="ECO:0000256" key="4">
    <source>
        <dbReference type="ARBA" id="ARBA00022553"/>
    </source>
</evidence>
<reference evidence="14" key="1">
    <citation type="journal article" date="2014" name="Int. J. Syst. Evol. Microbiol.">
        <title>Complete genome of a new Firmicutes species belonging to the dominant human colonic microbiota ('Ruminococcus bicirculans') reveals two chromosomes and a selective capacity to utilize plant glucans.</title>
        <authorList>
            <consortium name="NISC Comparative Sequencing Program"/>
            <person name="Wegmann U."/>
            <person name="Louis P."/>
            <person name="Goesmann A."/>
            <person name="Henrissat B."/>
            <person name="Duncan S.H."/>
            <person name="Flint H.J."/>
        </authorList>
    </citation>
    <scope>NUCLEOTIDE SEQUENCE</scope>
    <source>
        <strain evidence="14">CGMCC 1.18437</strain>
    </source>
</reference>
<keyword evidence="7 15" id="KW-0418">Kinase</keyword>
<dbReference type="InterPro" id="IPR003660">
    <property type="entry name" value="HAMP_dom"/>
</dbReference>
<accession>A0A7W8KJT0</accession>
<dbReference type="Gene3D" id="3.30.565.10">
    <property type="entry name" value="Histidine kinase-like ATPase, C-terminal domain"/>
    <property type="match status" value="1"/>
</dbReference>
<evidence type="ECO:0000256" key="10">
    <source>
        <dbReference type="ARBA" id="ARBA00023136"/>
    </source>
</evidence>
<dbReference type="AlphaFoldDB" id="A0A7W8KJT0"/>
<dbReference type="CDD" id="cd00075">
    <property type="entry name" value="HATPase"/>
    <property type="match status" value="1"/>
</dbReference>
<dbReference type="InterPro" id="IPR036097">
    <property type="entry name" value="HisK_dim/P_sf"/>
</dbReference>
<evidence type="ECO:0000256" key="11">
    <source>
        <dbReference type="SAM" id="Phobius"/>
    </source>
</evidence>
<dbReference type="Gene3D" id="6.10.340.10">
    <property type="match status" value="1"/>
</dbReference>
<evidence type="ECO:0000256" key="1">
    <source>
        <dbReference type="ARBA" id="ARBA00000085"/>
    </source>
</evidence>
<feature type="domain" description="Histidine kinase" evidence="12">
    <location>
        <begin position="227"/>
        <end position="437"/>
    </location>
</feature>
<dbReference type="InterPro" id="IPR036890">
    <property type="entry name" value="HATPase_C_sf"/>
</dbReference>
<dbReference type="Proteomes" id="UP000619376">
    <property type="component" value="Unassembled WGS sequence"/>
</dbReference>
<evidence type="ECO:0000256" key="9">
    <source>
        <dbReference type="ARBA" id="ARBA00023012"/>
    </source>
</evidence>
<keyword evidence="10 11" id="KW-0472">Membrane</keyword>
<comment type="subcellular location">
    <subcellularLocation>
        <location evidence="2">Membrane</location>
    </subcellularLocation>
</comment>
<dbReference type="Pfam" id="PF00672">
    <property type="entry name" value="HAMP"/>
    <property type="match status" value="1"/>
</dbReference>